<accession>A0A0J9W4B3</accession>
<feature type="transmembrane region" description="Helical" evidence="1">
    <location>
        <begin position="12"/>
        <end position="34"/>
    </location>
</feature>
<dbReference type="AlphaFoldDB" id="A0A0J9W4B3"/>
<feature type="transmembrane region" description="Helical" evidence="1">
    <location>
        <begin position="161"/>
        <end position="184"/>
    </location>
</feature>
<dbReference type="Pfam" id="PF12420">
    <property type="entry name" value="DUF3671"/>
    <property type="match status" value="1"/>
</dbReference>
<name>A0A0J9W4B3_PLAVI</name>
<sequence length="286" mass="34293">MGMLKNYNLGKNVNFTIFLKKITFFFLLLSYLTYNDIRPYCKLLEYMYKQQRTCNTEFNRLLATYERQRELKHTMLREKLPEKINMSHNISAYSHVKKNKSNNIDVYMKNYKRRYGKKKGLSKLDCYYENKVFGKFNNICDIAKKMQYEEKRSKKFFLKNYGIGLILFALIPILGLIFPILFGINRKMPGILGFCTDDHFNNTDSDKSHKTESQYLNCSTKWIDENKTLIENFEYANMIFSIIMVSIVILFIIYILIKVIKYEKIKSGIWKMNMKEYCRFCKNIFI</sequence>
<keyword evidence="1" id="KW-0812">Transmembrane</keyword>
<organism evidence="2 3">
    <name type="scientific">Plasmodium vivax Mauritania I</name>
    <dbReference type="NCBI Taxonomy" id="1035515"/>
    <lineage>
        <taxon>Eukaryota</taxon>
        <taxon>Sar</taxon>
        <taxon>Alveolata</taxon>
        <taxon>Apicomplexa</taxon>
        <taxon>Aconoidasida</taxon>
        <taxon>Haemosporida</taxon>
        <taxon>Plasmodiidae</taxon>
        <taxon>Plasmodium</taxon>
        <taxon>Plasmodium (Plasmodium)</taxon>
    </lineage>
</organism>
<dbReference type="Proteomes" id="UP000053776">
    <property type="component" value="Unassembled WGS sequence"/>
</dbReference>
<dbReference type="OrthoDB" id="10405428at2759"/>
<gene>
    <name evidence="2" type="ORF">PVMG_05131</name>
</gene>
<reference evidence="2 3" key="1">
    <citation type="submission" date="2011-08" db="EMBL/GenBank/DDBJ databases">
        <title>The Genome Sequence of Plasmodium vivax Mauritania I.</title>
        <authorList>
            <consortium name="The Broad Institute Genome Sequencing Platform"/>
            <consortium name="The Broad Institute Genome Sequencing Center for Infectious Disease"/>
            <person name="Neafsey D."/>
            <person name="Carlton J."/>
            <person name="Barnwell J."/>
            <person name="Collins W."/>
            <person name="Escalante A."/>
            <person name="Mullikin J."/>
            <person name="Saul A."/>
            <person name="Guigo R."/>
            <person name="Camara F."/>
            <person name="Young S.K."/>
            <person name="Zeng Q."/>
            <person name="Gargeya S."/>
            <person name="Fitzgerald M."/>
            <person name="Haas B."/>
            <person name="Abouelleil A."/>
            <person name="Alvarado L."/>
            <person name="Arachchi H.M."/>
            <person name="Berlin A."/>
            <person name="Brown A."/>
            <person name="Chapman S.B."/>
            <person name="Chen Z."/>
            <person name="Dunbar C."/>
            <person name="Freedman E."/>
            <person name="Gearin G."/>
            <person name="Gellesch M."/>
            <person name="Goldberg J."/>
            <person name="Griggs A."/>
            <person name="Gujja S."/>
            <person name="Heiman D."/>
            <person name="Howarth C."/>
            <person name="Larson L."/>
            <person name="Lui A."/>
            <person name="MacDonald P.J.P."/>
            <person name="Montmayeur A."/>
            <person name="Murphy C."/>
            <person name="Neiman D."/>
            <person name="Pearson M."/>
            <person name="Priest M."/>
            <person name="Roberts A."/>
            <person name="Saif S."/>
            <person name="Shea T."/>
            <person name="Shenoy N."/>
            <person name="Sisk P."/>
            <person name="Stolte C."/>
            <person name="Sykes S."/>
            <person name="Wortman J."/>
            <person name="Nusbaum C."/>
            <person name="Birren B."/>
        </authorList>
    </citation>
    <scope>NUCLEOTIDE SEQUENCE [LARGE SCALE GENOMIC DNA]</scope>
    <source>
        <strain evidence="2 3">Mauritania I</strain>
    </source>
</reference>
<proteinExistence type="predicted"/>
<keyword evidence="1" id="KW-0472">Membrane</keyword>
<evidence type="ECO:0000313" key="2">
    <source>
        <dbReference type="EMBL" id="KMZ95213.1"/>
    </source>
</evidence>
<dbReference type="InterPro" id="IPR022139">
    <property type="entry name" value="Fam-L/Fam-M-like_plasmodium"/>
</dbReference>
<keyword evidence="1" id="KW-1133">Transmembrane helix</keyword>
<protein>
    <recommendedName>
        <fullName evidence="4">Variable surface protein Vir35</fullName>
    </recommendedName>
</protein>
<evidence type="ECO:0008006" key="4">
    <source>
        <dbReference type="Google" id="ProtNLM"/>
    </source>
</evidence>
<dbReference type="EMBL" id="KQ234996">
    <property type="protein sequence ID" value="KMZ95213.1"/>
    <property type="molecule type" value="Genomic_DNA"/>
</dbReference>
<feature type="transmembrane region" description="Helical" evidence="1">
    <location>
        <begin position="235"/>
        <end position="257"/>
    </location>
</feature>
<evidence type="ECO:0000313" key="3">
    <source>
        <dbReference type="Proteomes" id="UP000053776"/>
    </source>
</evidence>
<evidence type="ECO:0000256" key="1">
    <source>
        <dbReference type="SAM" id="Phobius"/>
    </source>
</evidence>